<accession>A0A8S4RVY0</accession>
<dbReference type="EMBL" id="CAKXAJ010025582">
    <property type="protein sequence ID" value="CAH2241614.1"/>
    <property type="molecule type" value="Genomic_DNA"/>
</dbReference>
<gene>
    <name evidence="1" type="primary">jg3946</name>
    <name evidence="1" type="ORF">PAEG_LOCUS18037</name>
</gene>
<proteinExistence type="predicted"/>
<protein>
    <submittedName>
        <fullName evidence="1">Jg3946 protein</fullName>
    </submittedName>
</protein>
<dbReference type="OrthoDB" id="425681at2759"/>
<sequence length="70" mass="8183">MNMRFIHIEGHWERLAEGRVEWCKSINGGYRIYDEAWLGALAQKRLRRHTTGSSDCAEGFNCHICGRECR</sequence>
<evidence type="ECO:0000313" key="1">
    <source>
        <dbReference type="EMBL" id="CAH2241614.1"/>
    </source>
</evidence>
<evidence type="ECO:0000313" key="2">
    <source>
        <dbReference type="Proteomes" id="UP000838756"/>
    </source>
</evidence>
<dbReference type="AlphaFoldDB" id="A0A8S4RVY0"/>
<dbReference type="Proteomes" id="UP000838756">
    <property type="component" value="Unassembled WGS sequence"/>
</dbReference>
<keyword evidence="2" id="KW-1185">Reference proteome</keyword>
<reference evidence="1" key="1">
    <citation type="submission" date="2022-03" db="EMBL/GenBank/DDBJ databases">
        <authorList>
            <person name="Lindestad O."/>
        </authorList>
    </citation>
    <scope>NUCLEOTIDE SEQUENCE</scope>
</reference>
<name>A0A8S4RVY0_9NEOP</name>
<organism evidence="1 2">
    <name type="scientific">Pararge aegeria aegeria</name>
    <dbReference type="NCBI Taxonomy" id="348720"/>
    <lineage>
        <taxon>Eukaryota</taxon>
        <taxon>Metazoa</taxon>
        <taxon>Ecdysozoa</taxon>
        <taxon>Arthropoda</taxon>
        <taxon>Hexapoda</taxon>
        <taxon>Insecta</taxon>
        <taxon>Pterygota</taxon>
        <taxon>Neoptera</taxon>
        <taxon>Endopterygota</taxon>
        <taxon>Lepidoptera</taxon>
        <taxon>Glossata</taxon>
        <taxon>Ditrysia</taxon>
        <taxon>Papilionoidea</taxon>
        <taxon>Nymphalidae</taxon>
        <taxon>Satyrinae</taxon>
        <taxon>Satyrini</taxon>
        <taxon>Parargina</taxon>
        <taxon>Pararge</taxon>
    </lineage>
</organism>
<comment type="caution">
    <text evidence="1">The sequence shown here is derived from an EMBL/GenBank/DDBJ whole genome shotgun (WGS) entry which is preliminary data.</text>
</comment>